<evidence type="ECO:0000313" key="1">
    <source>
        <dbReference type="EMBL" id="KAF7996150.1"/>
    </source>
</evidence>
<dbReference type="AlphaFoldDB" id="A0A834XYY1"/>
<comment type="caution">
    <text evidence="1">The sequence shown here is derived from an EMBL/GenBank/DDBJ whole genome shotgun (WGS) entry which is preliminary data.</text>
</comment>
<accession>A0A834XYY1</accession>
<dbReference type="Proteomes" id="UP000639338">
    <property type="component" value="Unassembled WGS sequence"/>
</dbReference>
<organism evidence="1 2">
    <name type="scientific">Aphidius gifuensis</name>
    <name type="common">Parasitoid wasp</name>
    <dbReference type="NCBI Taxonomy" id="684658"/>
    <lineage>
        <taxon>Eukaryota</taxon>
        <taxon>Metazoa</taxon>
        <taxon>Ecdysozoa</taxon>
        <taxon>Arthropoda</taxon>
        <taxon>Hexapoda</taxon>
        <taxon>Insecta</taxon>
        <taxon>Pterygota</taxon>
        <taxon>Neoptera</taxon>
        <taxon>Endopterygota</taxon>
        <taxon>Hymenoptera</taxon>
        <taxon>Apocrita</taxon>
        <taxon>Ichneumonoidea</taxon>
        <taxon>Braconidae</taxon>
        <taxon>Aphidiinae</taxon>
        <taxon>Aphidius</taxon>
    </lineage>
</organism>
<gene>
    <name evidence="1" type="ORF">HCN44_011056</name>
</gene>
<proteinExistence type="predicted"/>
<keyword evidence="2" id="KW-1185">Reference proteome</keyword>
<dbReference type="EMBL" id="JACMRX010000002">
    <property type="protein sequence ID" value="KAF7996150.1"/>
    <property type="molecule type" value="Genomic_DNA"/>
</dbReference>
<evidence type="ECO:0000313" key="2">
    <source>
        <dbReference type="Proteomes" id="UP000639338"/>
    </source>
</evidence>
<name>A0A834XYY1_APHGI</name>
<reference evidence="1 2" key="1">
    <citation type="submission" date="2020-08" db="EMBL/GenBank/DDBJ databases">
        <title>Aphidius gifuensis genome sequencing and assembly.</title>
        <authorList>
            <person name="Du Z."/>
        </authorList>
    </citation>
    <scope>NUCLEOTIDE SEQUENCE [LARGE SCALE GENOMIC DNA]</scope>
    <source>
        <strain evidence="1">YNYX2018</strain>
        <tissue evidence="1">Adults</tissue>
    </source>
</reference>
<protein>
    <submittedName>
        <fullName evidence="1">Uncharacterized protein</fullName>
    </submittedName>
</protein>
<sequence>MNKKLALIKWSKGKYDKTYSSEVPIEWIRGLNVDMYLNDNYANSQLYLVDWKNSKTHPPGGWEIGEAYVIYLSDKRKVLNNKLVLLNVVNSLLKLFSEVRDTNENTSYRNGNRLIKIGEQGSGVFVSDFQWATAASSLSFSDMATSFLMACFSLETLLHDSVPREFESIFSELAFKRAIRRKLCHLQRETEVSASDDDDTSF</sequence>